<dbReference type="AlphaFoldDB" id="A0A817AQI5"/>
<feature type="signal peptide" evidence="2">
    <location>
        <begin position="1"/>
        <end position="30"/>
    </location>
</feature>
<dbReference type="OMA" id="AFMCAGK"/>
<dbReference type="EMBL" id="HG994358">
    <property type="protein sequence ID" value="CAF2271865.1"/>
    <property type="molecule type" value="Genomic_DNA"/>
</dbReference>
<feature type="compositionally biased region" description="Polar residues" evidence="1">
    <location>
        <begin position="201"/>
        <end position="212"/>
    </location>
</feature>
<feature type="chain" id="PRO_5032368038" evidence="2">
    <location>
        <begin position="31"/>
        <end position="388"/>
    </location>
</feature>
<dbReference type="Gramene" id="CDX74546">
    <property type="protein sequence ID" value="CDX74546"/>
    <property type="gene ID" value="GSBRNA2T00114466001"/>
</dbReference>
<proteinExistence type="predicted"/>
<keyword evidence="2" id="KW-0732">Signal</keyword>
<organism evidence="3">
    <name type="scientific">Brassica napus</name>
    <name type="common">Rape</name>
    <dbReference type="NCBI Taxonomy" id="3708"/>
    <lineage>
        <taxon>Eukaryota</taxon>
        <taxon>Viridiplantae</taxon>
        <taxon>Streptophyta</taxon>
        <taxon>Embryophyta</taxon>
        <taxon>Tracheophyta</taxon>
        <taxon>Spermatophyta</taxon>
        <taxon>Magnoliopsida</taxon>
        <taxon>eudicotyledons</taxon>
        <taxon>Gunneridae</taxon>
        <taxon>Pentapetalae</taxon>
        <taxon>rosids</taxon>
        <taxon>malvids</taxon>
        <taxon>Brassicales</taxon>
        <taxon>Brassicaceae</taxon>
        <taxon>Brassiceae</taxon>
        <taxon>Brassica</taxon>
    </lineage>
</organism>
<accession>A0A817AQI5</accession>
<dbReference type="Proteomes" id="UP001295469">
    <property type="component" value="Chromosome A04"/>
</dbReference>
<evidence type="ECO:0000256" key="2">
    <source>
        <dbReference type="SAM" id="SignalP"/>
    </source>
</evidence>
<sequence length="388" mass="42267">MDLRWTMVGLRLKNIWTLVLMVGFNNANDALTVVANDAPTVVANDAPTVIANDAPTVVASDAPTVIASDAPTVIANDAPIVVANDAPTVVANDAPTVQTPSPEATILGADQLATAVKAVFHMFVGENNGFLTVEESPMTTWLNLLAHEVENASGVDHEDSELVDNSLALVLAKPKTYVLSSQQDFVDSAEIGTSAPDETNPENNETSSPTNSEDYKTPPEDGPTAKSRTPEGGNVLNRHYSTKQTKIQEAEGKCIYVRSTKRGKGKLIKTWRRSMTKWMANPTLPNFPDKIMSKIIELFGEESSWYLGAFMCAGKRGYELVHEPFILKRRCVLRRSPPINKSRGRGGNQSFGAQYPYAWTINPTVGIFYVCIGEDMKASHVTVHRESC</sequence>
<evidence type="ECO:0000313" key="3">
    <source>
        <dbReference type="EMBL" id="CAF2271865.1"/>
    </source>
</evidence>
<name>A0A817AQI5_BRANA</name>
<gene>
    <name evidence="3" type="ORF">DARMORV10_A04P11170.1</name>
</gene>
<reference evidence="3" key="1">
    <citation type="submission" date="2021-01" db="EMBL/GenBank/DDBJ databases">
        <authorList>
            <consortium name="Genoscope - CEA"/>
            <person name="William W."/>
        </authorList>
    </citation>
    <scope>NUCLEOTIDE SEQUENCE</scope>
</reference>
<feature type="region of interest" description="Disordered" evidence="1">
    <location>
        <begin position="191"/>
        <end position="243"/>
    </location>
</feature>
<evidence type="ECO:0000256" key="1">
    <source>
        <dbReference type="SAM" id="MobiDB-lite"/>
    </source>
</evidence>
<protein>
    <submittedName>
        <fullName evidence="3">(rape) hypothetical protein</fullName>
    </submittedName>
</protein>